<reference evidence="1" key="2">
    <citation type="submission" date="2011-04" db="EMBL/GenBank/DDBJ databases">
        <authorList>
            <person name="Genoscope - CEA"/>
        </authorList>
    </citation>
    <scope>NUCLEOTIDE SEQUENCE</scope>
    <source>
        <strain evidence="1">R229</strain>
    </source>
</reference>
<gene>
    <name evidence="1" type="ORF">BDB_30045</name>
</gene>
<evidence type="ECO:0000313" key="1">
    <source>
        <dbReference type="EMBL" id="CCA82228.1"/>
    </source>
</evidence>
<reference evidence="1" key="1">
    <citation type="journal article" date="2011" name="PLoS ONE">
        <title>Ralstonia syzygii, the Blood Disease Bacterium and some Asian R. solanacearum strains form a single genomic species despite divergent lifestyles.</title>
        <authorList>
            <person name="Remenant B."/>
            <person name="de Cambiaire J.C."/>
            <person name="Cellier G."/>
            <person name="Jacobs J.M."/>
            <person name="Mangenot S."/>
            <person name="Barbe V."/>
            <person name="Lajus A."/>
            <person name="Vallenet D."/>
            <person name="Medigue C."/>
            <person name="Fegan M."/>
            <person name="Allen C."/>
            <person name="Prior P."/>
        </authorList>
    </citation>
    <scope>NUCLEOTIDE SEQUENCE</scope>
    <source>
        <strain evidence="1">R229</strain>
    </source>
</reference>
<protein>
    <submittedName>
        <fullName evidence="1">Uncharacterized protein</fullName>
    </submittedName>
</protein>
<organism evidence="1">
    <name type="scientific">blood disease bacterium R229</name>
    <dbReference type="NCBI Taxonomy" id="741978"/>
    <lineage>
        <taxon>Bacteria</taxon>
        <taxon>Pseudomonadati</taxon>
        <taxon>Pseudomonadota</taxon>
        <taxon>Betaproteobacteria</taxon>
        <taxon>Burkholderiales</taxon>
        <taxon>Burkholderiaceae</taxon>
        <taxon>Ralstonia</taxon>
        <taxon>Ralstonia solanacearum species complex</taxon>
    </lineage>
</organism>
<name>G2ZT65_9RALS</name>
<dbReference type="AlphaFoldDB" id="G2ZT65"/>
<accession>G2ZT65</accession>
<dbReference type="EMBL" id="FR854076">
    <property type="protein sequence ID" value="CCA82228.1"/>
    <property type="molecule type" value="Genomic_DNA"/>
</dbReference>
<proteinExistence type="predicted"/>
<sequence>MSAPAYCLLAVGYIAFVLVLCRVVGFSNIQEDE</sequence>